<dbReference type="InterPro" id="IPR003399">
    <property type="entry name" value="Mce/MlaD"/>
</dbReference>
<evidence type="ECO:0000259" key="1">
    <source>
        <dbReference type="Pfam" id="PF02470"/>
    </source>
</evidence>
<dbReference type="PANTHER" id="PTHR33371:SF19">
    <property type="entry name" value="MCE-FAMILY PROTEIN MCE4A"/>
    <property type="match status" value="1"/>
</dbReference>
<proteinExistence type="predicted"/>
<dbReference type="Proteomes" id="UP000295087">
    <property type="component" value="Unassembled WGS sequence"/>
</dbReference>
<name>A0A4R6P4T1_NOCIG</name>
<dbReference type="Pfam" id="PF02470">
    <property type="entry name" value="MlaD"/>
    <property type="match status" value="1"/>
</dbReference>
<dbReference type="EMBL" id="SNXK01000007">
    <property type="protein sequence ID" value="TDP32030.1"/>
    <property type="molecule type" value="Genomic_DNA"/>
</dbReference>
<gene>
    <name evidence="2" type="ORF">DFR75_107255</name>
</gene>
<protein>
    <submittedName>
        <fullName evidence="2">MlaD protein</fullName>
    </submittedName>
</protein>
<dbReference type="RefSeq" id="WP_157104651.1">
    <property type="nucleotide sequence ID" value="NZ_SNXK01000007.1"/>
</dbReference>
<dbReference type="GO" id="GO:0051701">
    <property type="term" value="P:biological process involved in interaction with host"/>
    <property type="evidence" value="ECO:0007669"/>
    <property type="project" value="TreeGrafter"/>
</dbReference>
<reference evidence="2 3" key="1">
    <citation type="submission" date="2019-03" db="EMBL/GenBank/DDBJ databases">
        <title>Genomic Encyclopedia of Type Strains, Phase IV (KMG-IV): sequencing the most valuable type-strain genomes for metagenomic binning, comparative biology and taxonomic classification.</title>
        <authorList>
            <person name="Goeker M."/>
        </authorList>
    </citation>
    <scope>NUCLEOTIDE SEQUENCE [LARGE SCALE GENOMIC DNA]</scope>
    <source>
        <strain evidence="2 3">DSM 44496</strain>
    </source>
</reference>
<accession>A0A4R6P4T1</accession>
<evidence type="ECO:0000313" key="2">
    <source>
        <dbReference type="EMBL" id="TDP32030.1"/>
    </source>
</evidence>
<sequence length="345" mass="36078">MPPYALPGTEVGPLRARVLGVCALLVALASVLAWQVWPESLAAEQIRVTLRTERVGAGIAPGTDVRLDGVRVGTVEAIAPAGRGREQLTLVLDRPQLFGLTDTVDVEFAPGNLFGISALNLVARPGGTELGNASSVDLDDGRVRDATLAALLRSTGGLVEQVLTPKLAALLHTIAGDLRAFTPLLEALGATLRAYADTRELPPSELASSFGSVLAGMPPMLTGAVDVLEAAYTNEYLRSPANIARFGQFWGDMQYQLLPAVTALMTTARTHFGDMMPMATLLLDEVSATMGLPGRSADQLATLLERLGAAFRDTPDGPALRVSVELDTVPGLAGPLAALLPSGGR</sequence>
<feature type="domain" description="Mce/MlaD" evidence="1">
    <location>
        <begin position="46"/>
        <end position="122"/>
    </location>
</feature>
<evidence type="ECO:0000313" key="3">
    <source>
        <dbReference type="Proteomes" id="UP000295087"/>
    </source>
</evidence>
<dbReference type="GO" id="GO:0005576">
    <property type="term" value="C:extracellular region"/>
    <property type="evidence" value="ECO:0007669"/>
    <property type="project" value="TreeGrafter"/>
</dbReference>
<dbReference type="AlphaFoldDB" id="A0A4R6P4T1"/>
<organism evidence="2 3">
    <name type="scientific">Nocardia ignorata</name>
    <dbReference type="NCBI Taxonomy" id="145285"/>
    <lineage>
        <taxon>Bacteria</taxon>
        <taxon>Bacillati</taxon>
        <taxon>Actinomycetota</taxon>
        <taxon>Actinomycetes</taxon>
        <taxon>Mycobacteriales</taxon>
        <taxon>Nocardiaceae</taxon>
        <taxon>Nocardia</taxon>
    </lineage>
</organism>
<dbReference type="InterPro" id="IPR052336">
    <property type="entry name" value="MlaD_Phospholipid_Transporter"/>
</dbReference>
<dbReference type="PANTHER" id="PTHR33371">
    <property type="entry name" value="INTERMEMBRANE PHOSPHOLIPID TRANSPORT SYSTEM BINDING PROTEIN MLAD-RELATED"/>
    <property type="match status" value="1"/>
</dbReference>
<comment type="caution">
    <text evidence="2">The sequence shown here is derived from an EMBL/GenBank/DDBJ whole genome shotgun (WGS) entry which is preliminary data.</text>
</comment>
<keyword evidence="3" id="KW-1185">Reference proteome</keyword>